<feature type="disulfide bond" evidence="11">
    <location>
        <begin position="98"/>
        <end position="127"/>
    </location>
</feature>
<dbReference type="Gene3D" id="1.50.10.10">
    <property type="match status" value="2"/>
</dbReference>
<dbReference type="AlphaFoldDB" id="A0A1R1X7X1"/>
<evidence type="ECO:0000313" key="13">
    <source>
        <dbReference type="EMBL" id="OMJ10734.1"/>
    </source>
</evidence>
<gene>
    <name evidence="13" type="ORF">AYI69_g10121</name>
</gene>
<proteinExistence type="inferred from homology"/>
<dbReference type="GO" id="GO:0004571">
    <property type="term" value="F:mannosyl-oligosaccharide 1,2-alpha-mannosidase activity"/>
    <property type="evidence" value="ECO:0007669"/>
    <property type="project" value="UniProtKB-EC"/>
</dbReference>
<comment type="catalytic activity">
    <reaction evidence="9">
        <text>N(4)-(alpha-D-Man-(1-&gt;2)-alpha-D-Man-(1-&gt;2)-alpha-D-Man-(1-&gt;3)-[alpha-D-Man-(1-&gt;2)-alpha-D-Man-(1-&gt;3)-[alpha-D-Man-(1-&gt;2)-alpha-D-Man-(1-&gt;6)]-alpha-D-Man-(1-&gt;6)]-beta-D-Man-(1-&gt;4)-beta-D-GlcNAc-(1-&gt;4)-beta-D-GlcNAc)-L-asparaginyl-[protein] (N-glucan mannose isomer 9A1,2,3B1,2,3) + 4 H2O = N(4)-(alpha-D-Man-(1-&gt;3)-[alpha-D-Man-(1-&gt;3)-[alpha-D-Man-(1-&gt;6)]-alpha-D-Man-(1-&gt;6)]-beta-D-Man-(1-&gt;4)-beta-D-GlcNAc-(1-&gt;4)-beta-D-GlcNAc)-L-asparaginyl-[protein] (N-glucan mannose isomer 5A1,2) + 4 beta-D-mannose</text>
        <dbReference type="Rhea" id="RHEA:56008"/>
        <dbReference type="Rhea" id="RHEA-COMP:14356"/>
        <dbReference type="Rhea" id="RHEA-COMP:14367"/>
        <dbReference type="ChEBI" id="CHEBI:15377"/>
        <dbReference type="ChEBI" id="CHEBI:28563"/>
        <dbReference type="ChEBI" id="CHEBI:59087"/>
        <dbReference type="ChEBI" id="CHEBI:139493"/>
        <dbReference type="EC" id="3.2.1.113"/>
    </reaction>
</comment>
<dbReference type="Proteomes" id="UP000187429">
    <property type="component" value="Unassembled WGS sequence"/>
</dbReference>
<dbReference type="Pfam" id="PF01532">
    <property type="entry name" value="Glyco_hydro_47"/>
    <property type="match status" value="2"/>
</dbReference>
<keyword evidence="7 11" id="KW-1015">Disulfide bond</keyword>
<dbReference type="OrthoDB" id="8118055at2759"/>
<comment type="cofactor">
    <cofactor evidence="1 10">
        <name>Ca(2+)</name>
        <dbReference type="ChEBI" id="CHEBI:29108"/>
    </cofactor>
</comment>
<dbReference type="PANTHER" id="PTHR11742:SF55">
    <property type="entry name" value="ENDOPLASMIC RETICULUM MANNOSYL-OLIGOSACCHARIDE 1,2-ALPHA-MANNOSIDASE"/>
    <property type="match status" value="1"/>
</dbReference>
<dbReference type="EMBL" id="LSSM01006461">
    <property type="protein sequence ID" value="OMJ10734.1"/>
    <property type="molecule type" value="Genomic_DNA"/>
</dbReference>
<accession>A0A1R1X7X1</accession>
<evidence type="ECO:0000256" key="6">
    <source>
        <dbReference type="ARBA" id="ARBA00022837"/>
    </source>
</evidence>
<dbReference type="InterPro" id="IPR012341">
    <property type="entry name" value="6hp_glycosidase-like_sf"/>
</dbReference>
<keyword evidence="12" id="KW-0326">Glycosidase</keyword>
<comment type="caution">
    <text evidence="13">The sequence shown here is derived from an EMBL/GenBank/DDBJ whole genome shotgun (WGS) entry which is preliminary data.</text>
</comment>
<keyword evidence="6 10" id="KW-0106">Calcium</keyword>
<comment type="similarity">
    <text evidence="3 12">Belongs to the glycosyl hydrolase 47 family.</text>
</comment>
<dbReference type="PANTHER" id="PTHR11742">
    <property type="entry name" value="MANNOSYL-OLIGOSACCHARIDE ALPHA-1,2-MANNOSIDASE-RELATED"/>
    <property type="match status" value="1"/>
</dbReference>
<evidence type="ECO:0000313" key="14">
    <source>
        <dbReference type="Proteomes" id="UP000187429"/>
    </source>
</evidence>
<dbReference type="PRINTS" id="PR00747">
    <property type="entry name" value="GLYHDRLASE47"/>
</dbReference>
<dbReference type="EC" id="3.2.1.-" evidence="12"/>
<name>A0A1R1X7X1_9FUNG</name>
<evidence type="ECO:0000256" key="2">
    <source>
        <dbReference type="ARBA" id="ARBA00004922"/>
    </source>
</evidence>
<comment type="pathway">
    <text evidence="2">Protein modification; protein glycosylation.</text>
</comment>
<evidence type="ECO:0000256" key="12">
    <source>
        <dbReference type="RuleBase" id="RU361193"/>
    </source>
</evidence>
<evidence type="ECO:0000256" key="7">
    <source>
        <dbReference type="ARBA" id="ARBA00023157"/>
    </source>
</evidence>
<comment type="catalytic activity">
    <reaction evidence="8">
        <text>N(4)-(alpha-D-Man-(1-&gt;2)-alpha-D-Man-(1-&gt;2)-alpha-D-Man-(1-&gt;3)-[alpha-D-Man-(1-&gt;3)-[alpha-D-Man-(1-&gt;2)-alpha-D-Man-(1-&gt;6)]-alpha-D-Man-(1-&gt;6)]-beta-D-Man-(1-&gt;4)-beta-D-GlcNAc-(1-&gt;4)-beta-D-GlcNAc)-L-asparaginyl-[protein] (N-glucan mannose isomer 8A1,2,3B1,3) + 3 H2O = N(4)-(alpha-D-Man-(1-&gt;3)-[alpha-D-Man-(1-&gt;3)-[alpha-D-Man-(1-&gt;6)]-alpha-D-Man-(1-&gt;6)]-beta-D-Man-(1-&gt;4)-beta-D-GlcNAc-(1-&gt;4)-beta-D-GlcNAc)-L-asparaginyl-[protein] (N-glucan mannose isomer 5A1,2) + 3 beta-D-mannose</text>
        <dbReference type="Rhea" id="RHEA:56028"/>
        <dbReference type="Rhea" id="RHEA-COMP:14358"/>
        <dbReference type="Rhea" id="RHEA-COMP:14367"/>
        <dbReference type="ChEBI" id="CHEBI:15377"/>
        <dbReference type="ChEBI" id="CHEBI:28563"/>
        <dbReference type="ChEBI" id="CHEBI:59087"/>
        <dbReference type="ChEBI" id="CHEBI:60628"/>
        <dbReference type="EC" id="3.2.1.113"/>
    </reaction>
</comment>
<dbReference type="InterPro" id="IPR036026">
    <property type="entry name" value="Seven-hairpin_glycosidases"/>
</dbReference>
<sequence length="229" mass="26219">MKTPFPGLYPIFVDKKKMKLNGPVSIGGMGDSFYEYLLKLYLLHDKSEDQYRNMYIKSVEGISNKMVFKRKVGYNLTFTSDLESGTYKPTGKMGHLDCFFPGVLALGSKELDRPNDLKLAEELMETCYDFYKRMPTGLSPEGEYGWEIYKAIEKETKTDVGYSALKDVTATGSKKKLLDSMESFFLAETLKYLYLLFSPTDYISLDDFVFNTEAHPLKKIKYPLSSRST</sequence>
<evidence type="ECO:0000256" key="1">
    <source>
        <dbReference type="ARBA" id="ARBA00001913"/>
    </source>
</evidence>
<dbReference type="GO" id="GO:0005975">
    <property type="term" value="P:carbohydrate metabolic process"/>
    <property type="evidence" value="ECO:0007669"/>
    <property type="project" value="InterPro"/>
</dbReference>
<keyword evidence="4 10" id="KW-0479">Metal-binding</keyword>
<dbReference type="GO" id="GO:0036503">
    <property type="term" value="P:ERAD pathway"/>
    <property type="evidence" value="ECO:0007669"/>
    <property type="project" value="UniProtKB-ARBA"/>
</dbReference>
<feature type="binding site" evidence="10">
    <location>
        <position position="212"/>
    </location>
    <ligand>
        <name>Ca(2+)</name>
        <dbReference type="ChEBI" id="CHEBI:29108"/>
    </ligand>
</feature>
<evidence type="ECO:0000256" key="3">
    <source>
        <dbReference type="ARBA" id="ARBA00007658"/>
    </source>
</evidence>
<dbReference type="InterPro" id="IPR050749">
    <property type="entry name" value="Glycosyl_Hydrolase_47"/>
</dbReference>
<dbReference type="GO" id="GO:0016020">
    <property type="term" value="C:membrane"/>
    <property type="evidence" value="ECO:0007669"/>
    <property type="project" value="InterPro"/>
</dbReference>
<reference evidence="14" key="1">
    <citation type="submission" date="2017-01" db="EMBL/GenBank/DDBJ databases">
        <authorList>
            <person name="Wang Y."/>
            <person name="White M."/>
            <person name="Kvist S."/>
            <person name="Moncalvo J.-M."/>
        </authorList>
    </citation>
    <scope>NUCLEOTIDE SEQUENCE [LARGE SCALE GENOMIC DNA]</scope>
    <source>
        <strain evidence="14">ID-206-W2</strain>
    </source>
</reference>
<evidence type="ECO:0000256" key="11">
    <source>
        <dbReference type="PIRSR" id="PIRSR601382-3"/>
    </source>
</evidence>
<evidence type="ECO:0000256" key="5">
    <source>
        <dbReference type="ARBA" id="ARBA00022801"/>
    </source>
</evidence>
<dbReference type="InterPro" id="IPR001382">
    <property type="entry name" value="Glyco_hydro_47"/>
</dbReference>
<organism evidence="13 14">
    <name type="scientific">Smittium culicis</name>
    <dbReference type="NCBI Taxonomy" id="133412"/>
    <lineage>
        <taxon>Eukaryota</taxon>
        <taxon>Fungi</taxon>
        <taxon>Fungi incertae sedis</taxon>
        <taxon>Zoopagomycota</taxon>
        <taxon>Kickxellomycotina</taxon>
        <taxon>Harpellomycetes</taxon>
        <taxon>Harpellales</taxon>
        <taxon>Legeriomycetaceae</taxon>
        <taxon>Smittium</taxon>
    </lineage>
</organism>
<keyword evidence="5 12" id="KW-0378">Hydrolase</keyword>
<evidence type="ECO:0000256" key="8">
    <source>
        <dbReference type="ARBA" id="ARBA00047669"/>
    </source>
</evidence>
<dbReference type="GO" id="GO:0005783">
    <property type="term" value="C:endoplasmic reticulum"/>
    <property type="evidence" value="ECO:0007669"/>
    <property type="project" value="TreeGrafter"/>
</dbReference>
<evidence type="ECO:0000256" key="4">
    <source>
        <dbReference type="ARBA" id="ARBA00022723"/>
    </source>
</evidence>
<evidence type="ECO:0000256" key="10">
    <source>
        <dbReference type="PIRSR" id="PIRSR601382-2"/>
    </source>
</evidence>
<dbReference type="GO" id="GO:0005509">
    <property type="term" value="F:calcium ion binding"/>
    <property type="evidence" value="ECO:0007669"/>
    <property type="project" value="InterPro"/>
</dbReference>
<protein>
    <recommendedName>
        <fullName evidence="12">alpha-1,2-Mannosidase</fullName>
        <ecNumber evidence="12">3.2.1.-</ecNumber>
    </recommendedName>
</protein>
<evidence type="ECO:0000256" key="9">
    <source>
        <dbReference type="ARBA" id="ARBA00048605"/>
    </source>
</evidence>
<dbReference type="SUPFAM" id="SSF48225">
    <property type="entry name" value="Seven-hairpin glycosidases"/>
    <property type="match status" value="1"/>
</dbReference>
<keyword evidence="14" id="KW-1185">Reference proteome</keyword>